<dbReference type="CDD" id="cd18126">
    <property type="entry name" value="GAPDH_I_C"/>
    <property type="match status" value="1"/>
</dbReference>
<evidence type="ECO:0000256" key="6">
    <source>
        <dbReference type="PIRSR" id="PIRSR000149-4"/>
    </source>
</evidence>
<dbReference type="Pfam" id="PF00044">
    <property type="entry name" value="Gp_dh_N"/>
    <property type="match status" value="1"/>
</dbReference>
<dbReference type="CDD" id="cd05214">
    <property type="entry name" value="GAPDH_I_N"/>
    <property type="match status" value="1"/>
</dbReference>
<dbReference type="FunFam" id="3.30.360.10:FF:000002">
    <property type="entry name" value="Glyceraldehyde-3-phosphate dehydrogenase"/>
    <property type="match status" value="1"/>
</dbReference>
<feature type="binding site" evidence="4">
    <location>
        <position position="205"/>
    </location>
    <ligand>
        <name>D-glyceraldehyde 3-phosphate</name>
        <dbReference type="ChEBI" id="CHEBI:59776"/>
    </ligand>
</feature>
<protein>
    <submittedName>
        <fullName evidence="9">Type I glyceraldehyde-3-phosphate dehydrogenase</fullName>
    </submittedName>
</protein>
<proteinExistence type="inferred from homology"/>
<dbReference type="InterPro" id="IPR020829">
    <property type="entry name" value="GlycerAld_3-P_DH_cat"/>
</dbReference>
<dbReference type="AlphaFoldDB" id="A0A1F5FYZ9"/>
<dbReference type="FunFam" id="3.40.50.720:FF:000001">
    <property type="entry name" value="Glyceraldehyde-3-phosphate dehydrogenase"/>
    <property type="match status" value="1"/>
</dbReference>
<dbReference type="EMBL" id="MFAR01000025">
    <property type="protein sequence ID" value="OGD84815.1"/>
    <property type="molecule type" value="Genomic_DNA"/>
</dbReference>
<feature type="binding site" evidence="4">
    <location>
        <begin position="174"/>
        <end position="176"/>
    </location>
    <ligand>
        <name>D-glyceraldehyde 3-phosphate</name>
        <dbReference type="ChEBI" id="CHEBI:59776"/>
    </ligand>
</feature>
<keyword evidence="2" id="KW-0560">Oxidoreductase</keyword>
<evidence type="ECO:0000256" key="1">
    <source>
        <dbReference type="ARBA" id="ARBA00007406"/>
    </source>
</evidence>
<feature type="binding site" evidence="4">
    <location>
        <position position="256"/>
    </location>
    <ligand>
        <name>D-glyceraldehyde 3-phosphate</name>
        <dbReference type="ChEBI" id="CHEBI:59776"/>
    </ligand>
</feature>
<feature type="binding site" evidence="5">
    <location>
        <begin position="11"/>
        <end position="12"/>
    </location>
    <ligand>
        <name>NAD(+)</name>
        <dbReference type="ChEBI" id="CHEBI:57540"/>
    </ligand>
</feature>
<sequence>MQPFSINGFGRIGRLATRVWWQYHRSVIKLAAINTSGSMDLPGWAHLLKYDTTYGLFPGDITYETYQASADATDSDPLLGYLILDSQFKIPVLAQRDPAKIPWGKYGAEIVIESTGAFTTADKAKQHLTGGAQQVVISAPAKGSDVPTSVLGVNAAQIIEHDRQNTITVLNNASCTTNCVAPVAAVVHSRLGIAKAAMTTIHSYTDDQNLQDGSHKDLRRARAAAYNIVPTTTGAAIATTETIPELKGLFDGLSLRVPTITGSITDFSFVVKRNTSVEEINNFFRQATLEDRYTGILAVTDEPLVSSDIIGRRESAIVDLALTQVIDGDLVKVFAWYDNEWGYSNRLVETVIDLAKT</sequence>
<feature type="binding site" evidence="4">
    <location>
        <begin position="233"/>
        <end position="234"/>
    </location>
    <ligand>
        <name>D-glyceraldehyde 3-phosphate</name>
        <dbReference type="ChEBI" id="CHEBI:59776"/>
    </ligand>
</feature>
<dbReference type="Proteomes" id="UP000177921">
    <property type="component" value="Unassembled WGS sequence"/>
</dbReference>
<dbReference type="SUPFAM" id="SSF55347">
    <property type="entry name" value="Glyceraldehyde-3-phosphate dehydrogenase-like, C-terminal domain"/>
    <property type="match status" value="1"/>
</dbReference>
<name>A0A1F5FYZ9_9BACT</name>
<evidence type="ECO:0000259" key="8">
    <source>
        <dbReference type="SMART" id="SM00846"/>
    </source>
</evidence>
<evidence type="ECO:0000256" key="2">
    <source>
        <dbReference type="ARBA" id="ARBA00023002"/>
    </source>
</evidence>
<keyword evidence="5" id="KW-0520">NAD</keyword>
<dbReference type="GO" id="GO:0016620">
    <property type="term" value="F:oxidoreductase activity, acting on the aldehyde or oxo group of donors, NAD or NADP as acceptor"/>
    <property type="evidence" value="ECO:0007669"/>
    <property type="project" value="InterPro"/>
</dbReference>
<feature type="binding site" evidence="5">
    <location>
        <position position="138"/>
    </location>
    <ligand>
        <name>NAD(+)</name>
        <dbReference type="ChEBI" id="CHEBI:57540"/>
    </ligand>
</feature>
<dbReference type="PANTHER" id="PTHR43148">
    <property type="entry name" value="GLYCERALDEHYDE-3-PHOSPHATE DEHYDROGENASE 2"/>
    <property type="match status" value="1"/>
</dbReference>
<dbReference type="InterPro" id="IPR020828">
    <property type="entry name" value="GlycerAld_3-P_DH_NAD(P)-bd"/>
</dbReference>
<feature type="site" description="Activates thiol group during catalysis" evidence="6">
    <location>
        <position position="202"/>
    </location>
</feature>
<feature type="binding site" evidence="5">
    <location>
        <position position="339"/>
    </location>
    <ligand>
        <name>NAD(+)</name>
        <dbReference type="ChEBI" id="CHEBI:57540"/>
    </ligand>
</feature>
<dbReference type="InterPro" id="IPR020831">
    <property type="entry name" value="GlycerAld/Erythrose_P_DH"/>
</dbReference>
<evidence type="ECO:0000256" key="3">
    <source>
        <dbReference type="PIRSR" id="PIRSR000149-1"/>
    </source>
</evidence>
<feature type="binding site" evidence="5">
    <location>
        <position position="96"/>
    </location>
    <ligand>
        <name>NAD(+)</name>
        <dbReference type="ChEBI" id="CHEBI:57540"/>
    </ligand>
</feature>
<evidence type="ECO:0000313" key="10">
    <source>
        <dbReference type="Proteomes" id="UP000177921"/>
    </source>
</evidence>
<comment type="caution">
    <text evidence="9">The sequence shown here is derived from an EMBL/GenBank/DDBJ whole genome shotgun (WGS) entry which is preliminary data.</text>
</comment>
<dbReference type="GO" id="GO:0051287">
    <property type="term" value="F:NAD binding"/>
    <property type="evidence" value="ECO:0007669"/>
    <property type="project" value="InterPro"/>
</dbReference>
<dbReference type="InterPro" id="IPR006424">
    <property type="entry name" value="Glyceraldehyde-3-P_DH_1"/>
</dbReference>
<evidence type="ECO:0000256" key="4">
    <source>
        <dbReference type="PIRSR" id="PIRSR000149-2"/>
    </source>
</evidence>
<dbReference type="SMART" id="SM00846">
    <property type="entry name" value="Gp_dh_N"/>
    <property type="match status" value="1"/>
</dbReference>
<dbReference type="PIRSF" id="PIRSF000149">
    <property type="entry name" value="GAP_DH"/>
    <property type="match status" value="1"/>
</dbReference>
<dbReference type="Pfam" id="PF02800">
    <property type="entry name" value="Gp_dh_C"/>
    <property type="match status" value="1"/>
</dbReference>
<dbReference type="InterPro" id="IPR036291">
    <property type="entry name" value="NAD(P)-bd_dom_sf"/>
</dbReference>
<evidence type="ECO:0000256" key="7">
    <source>
        <dbReference type="RuleBase" id="RU000397"/>
    </source>
</evidence>
<dbReference type="GO" id="GO:0006006">
    <property type="term" value="P:glucose metabolic process"/>
    <property type="evidence" value="ECO:0007669"/>
    <property type="project" value="InterPro"/>
</dbReference>
<reference evidence="9 10" key="1">
    <citation type="journal article" date="2016" name="Nat. Commun.">
        <title>Thousands of microbial genomes shed light on interconnected biogeochemical processes in an aquifer system.</title>
        <authorList>
            <person name="Anantharaman K."/>
            <person name="Brown C.T."/>
            <person name="Hug L.A."/>
            <person name="Sharon I."/>
            <person name="Castelle C.J."/>
            <person name="Probst A.J."/>
            <person name="Thomas B.C."/>
            <person name="Singh A."/>
            <person name="Wilkins M.J."/>
            <person name="Karaoz U."/>
            <person name="Brodie E.L."/>
            <person name="Williams K.H."/>
            <person name="Hubbard S.S."/>
            <person name="Banfield J.F."/>
        </authorList>
    </citation>
    <scope>NUCLEOTIDE SEQUENCE [LARGE SCALE GENOMIC DNA]</scope>
</reference>
<keyword evidence="5" id="KW-0547">Nucleotide-binding</keyword>
<dbReference type="Gene3D" id="3.30.360.10">
    <property type="entry name" value="Dihydrodipicolinate Reductase, domain 2"/>
    <property type="match status" value="1"/>
</dbReference>
<evidence type="ECO:0000313" key="9">
    <source>
        <dbReference type="EMBL" id="OGD84815.1"/>
    </source>
</evidence>
<dbReference type="SUPFAM" id="SSF51735">
    <property type="entry name" value="NAD(P)-binding Rossmann-fold domains"/>
    <property type="match status" value="1"/>
</dbReference>
<dbReference type="GO" id="GO:0050661">
    <property type="term" value="F:NADP binding"/>
    <property type="evidence" value="ECO:0007669"/>
    <property type="project" value="InterPro"/>
</dbReference>
<gene>
    <name evidence="9" type="ORF">A2618_02980</name>
</gene>
<dbReference type="Gene3D" id="3.40.50.720">
    <property type="entry name" value="NAD(P)-binding Rossmann-like Domain"/>
    <property type="match status" value="1"/>
</dbReference>
<comment type="similarity">
    <text evidence="1 7">Belongs to the glyceraldehyde-3-phosphate dehydrogenase family.</text>
</comment>
<feature type="domain" description="Glyceraldehyde 3-phosphate dehydrogenase NAD(P) binding" evidence="8">
    <location>
        <begin position="2"/>
        <end position="175"/>
    </location>
</feature>
<feature type="active site" description="Nucleophile" evidence="3">
    <location>
        <position position="175"/>
    </location>
</feature>
<dbReference type="PRINTS" id="PR00078">
    <property type="entry name" value="G3PDHDRGNASE"/>
</dbReference>
<accession>A0A1F5FYZ9</accession>
<organism evidence="9 10">
    <name type="scientific">Candidatus Collierbacteria bacterium RIFOXYD1_FULL_46_26</name>
    <dbReference type="NCBI Taxonomy" id="1817732"/>
    <lineage>
        <taxon>Bacteria</taxon>
        <taxon>Candidatus Collieribacteriota</taxon>
    </lineage>
</organism>
<evidence type="ECO:0000256" key="5">
    <source>
        <dbReference type="PIRSR" id="PIRSR000149-3"/>
    </source>
</evidence>
<dbReference type="NCBIfam" id="TIGR01534">
    <property type="entry name" value="GAPDH-I"/>
    <property type="match status" value="1"/>
</dbReference>